<keyword evidence="6" id="KW-1185">Reference proteome</keyword>
<keyword evidence="1" id="KW-0596">Phosphopantetheine</keyword>
<reference evidence="5 6" key="1">
    <citation type="submission" date="2024-09" db="EMBL/GenBank/DDBJ databases">
        <authorList>
            <person name="Sun Q."/>
            <person name="Mori K."/>
        </authorList>
    </citation>
    <scope>NUCLEOTIDE SEQUENCE [LARGE SCALE GENOMIC DNA]</scope>
    <source>
        <strain evidence="5 6">JCM 9767</strain>
    </source>
</reference>
<dbReference type="InterPro" id="IPR025110">
    <property type="entry name" value="AMP-bd_C"/>
</dbReference>
<dbReference type="Proteomes" id="UP001589753">
    <property type="component" value="Unassembled WGS sequence"/>
</dbReference>
<gene>
    <name evidence="5" type="ORF">ACFFUA_37990</name>
</gene>
<evidence type="ECO:0000313" key="5">
    <source>
        <dbReference type="EMBL" id="MFB9353121.1"/>
    </source>
</evidence>
<sequence length="211" mass="22813">TAVYFTTALFDAMASEAVGALAGLEEIWTGGDVLSAPALRRVLEECPGTTVVHAYGPTESTVFCSYQVFGPGERVVERLHLGVPMANTRMYVLDEGLRPVVPGVVGELYVAGSHLARGYVGRPGLSSERFVADPFGPAGERMYRTGDLARWNEHGEVVFEGRADQQVKLRGFRIEPGEIESALVVHPSVAQAAVVVREDRPGDKRLIAYVV</sequence>
<dbReference type="PANTHER" id="PTHR44845">
    <property type="entry name" value="CARRIER DOMAIN-CONTAINING PROTEIN"/>
    <property type="match status" value="1"/>
</dbReference>
<feature type="domain" description="AMP-binding enzyme C-terminal" evidence="4">
    <location>
        <begin position="178"/>
        <end position="211"/>
    </location>
</feature>
<comment type="caution">
    <text evidence="5">The sequence shown here is derived from an EMBL/GenBank/DDBJ whole genome shotgun (WGS) entry which is preliminary data.</text>
</comment>
<dbReference type="Gene3D" id="2.30.38.10">
    <property type="entry name" value="Luciferase, Domain 3"/>
    <property type="match status" value="1"/>
</dbReference>
<name>A0ABV5LMM0_9ACTN</name>
<proteinExistence type="predicted"/>
<keyword evidence="2" id="KW-0597">Phosphoprotein</keyword>
<evidence type="ECO:0000259" key="4">
    <source>
        <dbReference type="Pfam" id="PF13193"/>
    </source>
</evidence>
<protein>
    <submittedName>
        <fullName evidence="5">AMP-binding protein</fullName>
    </submittedName>
</protein>
<evidence type="ECO:0000256" key="2">
    <source>
        <dbReference type="ARBA" id="ARBA00022553"/>
    </source>
</evidence>
<dbReference type="Pfam" id="PF00501">
    <property type="entry name" value="AMP-binding"/>
    <property type="match status" value="1"/>
</dbReference>
<feature type="non-terminal residue" evidence="5">
    <location>
        <position position="1"/>
    </location>
</feature>
<dbReference type="EMBL" id="JBHMDI010000350">
    <property type="protein sequence ID" value="MFB9353121.1"/>
    <property type="molecule type" value="Genomic_DNA"/>
</dbReference>
<dbReference type="InterPro" id="IPR045851">
    <property type="entry name" value="AMP-bd_C_sf"/>
</dbReference>
<dbReference type="Pfam" id="PF13193">
    <property type="entry name" value="AMP-binding_C"/>
    <property type="match status" value="1"/>
</dbReference>
<feature type="non-terminal residue" evidence="5">
    <location>
        <position position="211"/>
    </location>
</feature>
<dbReference type="SUPFAM" id="SSF56801">
    <property type="entry name" value="Acetyl-CoA synthetase-like"/>
    <property type="match status" value="1"/>
</dbReference>
<accession>A0ABV5LMM0</accession>
<evidence type="ECO:0000259" key="3">
    <source>
        <dbReference type="Pfam" id="PF00501"/>
    </source>
</evidence>
<evidence type="ECO:0000313" key="6">
    <source>
        <dbReference type="Proteomes" id="UP001589753"/>
    </source>
</evidence>
<evidence type="ECO:0000256" key="1">
    <source>
        <dbReference type="ARBA" id="ARBA00022450"/>
    </source>
</evidence>
<dbReference type="InterPro" id="IPR000873">
    <property type="entry name" value="AMP-dep_synth/lig_dom"/>
</dbReference>
<organism evidence="5 6">
    <name type="scientific">Streptomyces heliomycini</name>
    <dbReference type="NCBI Taxonomy" id="284032"/>
    <lineage>
        <taxon>Bacteria</taxon>
        <taxon>Bacillati</taxon>
        <taxon>Actinomycetota</taxon>
        <taxon>Actinomycetes</taxon>
        <taxon>Kitasatosporales</taxon>
        <taxon>Streptomycetaceae</taxon>
        <taxon>Streptomyces</taxon>
    </lineage>
</organism>
<dbReference type="Gene3D" id="3.40.50.980">
    <property type="match status" value="1"/>
</dbReference>
<dbReference type="RefSeq" id="WP_380957943.1">
    <property type="nucleotide sequence ID" value="NZ_JBHMDI010000350.1"/>
</dbReference>
<dbReference type="PANTHER" id="PTHR44845:SF6">
    <property type="entry name" value="BETA-ALANINE-ACTIVATING ENZYME"/>
    <property type="match status" value="1"/>
</dbReference>
<dbReference type="Gene3D" id="3.30.300.30">
    <property type="match status" value="1"/>
</dbReference>
<feature type="domain" description="AMP-dependent synthetase/ligase" evidence="3">
    <location>
        <begin position="1"/>
        <end position="119"/>
    </location>
</feature>